<name>A0ABU2KET0_9FLAO</name>
<dbReference type="InterPro" id="IPR013766">
    <property type="entry name" value="Thioredoxin_domain"/>
</dbReference>
<dbReference type="SUPFAM" id="SSF52833">
    <property type="entry name" value="Thioredoxin-like"/>
    <property type="match status" value="1"/>
</dbReference>
<protein>
    <submittedName>
        <fullName evidence="2">Thioredoxin family protein</fullName>
    </submittedName>
</protein>
<proteinExistence type="predicted"/>
<feature type="domain" description="Thioredoxin" evidence="1">
    <location>
        <begin position="74"/>
        <end position="193"/>
    </location>
</feature>
<dbReference type="Proteomes" id="UP001182991">
    <property type="component" value="Unassembled WGS sequence"/>
</dbReference>
<reference evidence="3" key="1">
    <citation type="submission" date="2023-07" db="EMBL/GenBank/DDBJ databases">
        <title>Isolating and identifying novel microbial strains from the Mariana Trench.</title>
        <authorList>
            <person name="Fu H."/>
        </authorList>
    </citation>
    <scope>NUCLEOTIDE SEQUENCE [LARGE SCALE GENOMIC DNA]</scope>
    <source>
        <strain evidence="3">T-y2</strain>
    </source>
</reference>
<organism evidence="2 3">
    <name type="scientific">Mesonia ostreae</name>
    <dbReference type="NCBI Taxonomy" id="861110"/>
    <lineage>
        <taxon>Bacteria</taxon>
        <taxon>Pseudomonadati</taxon>
        <taxon>Bacteroidota</taxon>
        <taxon>Flavobacteriia</taxon>
        <taxon>Flavobacteriales</taxon>
        <taxon>Flavobacteriaceae</taxon>
        <taxon>Mesonia</taxon>
    </lineage>
</organism>
<accession>A0ABU2KET0</accession>
<evidence type="ECO:0000259" key="1">
    <source>
        <dbReference type="PROSITE" id="PS51352"/>
    </source>
</evidence>
<gene>
    <name evidence="2" type="ORF">RLT85_01110</name>
</gene>
<dbReference type="Gene3D" id="3.40.30.10">
    <property type="entry name" value="Glutaredoxin"/>
    <property type="match status" value="1"/>
</dbReference>
<dbReference type="InterPro" id="IPR036249">
    <property type="entry name" value="Thioredoxin-like_sf"/>
</dbReference>
<dbReference type="EMBL" id="JAVRBG010000001">
    <property type="protein sequence ID" value="MDT0293226.1"/>
    <property type="molecule type" value="Genomic_DNA"/>
</dbReference>
<keyword evidence="3" id="KW-1185">Reference proteome</keyword>
<sequence>MKTTSLFLIVALAFFSCKSNEEVQKETTHTTSVTTSVKTEAKNSSEVKISPQEEEYTGIITEEDLTSGILKVWFMPGYEAYDPDQETVDKIDKNIDDYSIKVFMGTWCSDSRREIPKFFKLLDRIDYNQNNLEVITTDLYKTTKQGYEKEYNIDFVPTIIFIDKNGEEVNRFVEFPQESLEEDILKIVTNQPYTNSYAD</sequence>
<dbReference type="RefSeq" id="WP_311400200.1">
    <property type="nucleotide sequence ID" value="NZ_JAVRBG010000001.1"/>
</dbReference>
<dbReference type="PROSITE" id="PS51352">
    <property type="entry name" value="THIOREDOXIN_2"/>
    <property type="match status" value="1"/>
</dbReference>
<dbReference type="PROSITE" id="PS51257">
    <property type="entry name" value="PROKAR_LIPOPROTEIN"/>
    <property type="match status" value="1"/>
</dbReference>
<evidence type="ECO:0000313" key="2">
    <source>
        <dbReference type="EMBL" id="MDT0293226.1"/>
    </source>
</evidence>
<comment type="caution">
    <text evidence="2">The sequence shown here is derived from an EMBL/GenBank/DDBJ whole genome shotgun (WGS) entry which is preliminary data.</text>
</comment>
<evidence type="ECO:0000313" key="3">
    <source>
        <dbReference type="Proteomes" id="UP001182991"/>
    </source>
</evidence>
<dbReference type="Pfam" id="PF14595">
    <property type="entry name" value="Thioredoxin_9"/>
    <property type="match status" value="1"/>
</dbReference>